<dbReference type="SMART" id="SM00304">
    <property type="entry name" value="HAMP"/>
    <property type="match status" value="1"/>
</dbReference>
<evidence type="ECO:0000259" key="6">
    <source>
        <dbReference type="PROSITE" id="PS50111"/>
    </source>
</evidence>
<protein>
    <submittedName>
        <fullName evidence="8">HAMP domain-containing protein</fullName>
    </submittedName>
</protein>
<evidence type="ECO:0000256" key="5">
    <source>
        <dbReference type="SAM" id="Phobius"/>
    </source>
</evidence>
<dbReference type="PROSITE" id="PS50885">
    <property type="entry name" value="HAMP"/>
    <property type="match status" value="1"/>
</dbReference>
<proteinExistence type="inferred from homology"/>
<dbReference type="Proteomes" id="UP000819052">
    <property type="component" value="Unassembled WGS sequence"/>
</dbReference>
<dbReference type="RefSeq" id="WP_167074425.1">
    <property type="nucleotide sequence ID" value="NZ_VVIW01000001.1"/>
</dbReference>
<dbReference type="CDD" id="cd06225">
    <property type="entry name" value="HAMP"/>
    <property type="match status" value="1"/>
</dbReference>
<reference evidence="8 9" key="1">
    <citation type="submission" date="2019-09" db="EMBL/GenBank/DDBJ databases">
        <title>Taxonomy of Antarctic Massilia spp.: description of Massilia rubra sp. nov., Massilia aquatica sp. nov., Massilia mucilaginosa sp. nov., Massilia frigida sp. nov. isolated from streams, lakes and regoliths.</title>
        <authorList>
            <person name="Holochova P."/>
            <person name="Sedlacek I."/>
            <person name="Kralova S."/>
            <person name="Maslanova I."/>
            <person name="Busse H.-J."/>
            <person name="Stankova E."/>
            <person name="Vrbovska V."/>
            <person name="Kovarovic V."/>
            <person name="Bartak M."/>
            <person name="Svec P."/>
            <person name="Pantucek R."/>
        </authorList>
    </citation>
    <scope>NUCLEOTIDE SEQUENCE [LARGE SCALE GENOMIC DNA]</scope>
    <source>
        <strain evidence="8 9">CCM 8693</strain>
    </source>
</reference>
<evidence type="ECO:0000313" key="9">
    <source>
        <dbReference type="Proteomes" id="UP000819052"/>
    </source>
</evidence>
<feature type="region of interest" description="Disordered" evidence="4">
    <location>
        <begin position="518"/>
        <end position="550"/>
    </location>
</feature>
<dbReference type="Gene3D" id="1.10.287.950">
    <property type="entry name" value="Methyl-accepting chemotaxis protein"/>
    <property type="match status" value="1"/>
</dbReference>
<dbReference type="PANTHER" id="PTHR43531">
    <property type="entry name" value="PROTEIN ICFG"/>
    <property type="match status" value="1"/>
</dbReference>
<dbReference type="InterPro" id="IPR024478">
    <property type="entry name" value="HlyB_4HB_MCP"/>
</dbReference>
<feature type="domain" description="HAMP" evidence="7">
    <location>
        <begin position="212"/>
        <end position="264"/>
    </location>
</feature>
<dbReference type="SMART" id="SM00283">
    <property type="entry name" value="MA"/>
    <property type="match status" value="1"/>
</dbReference>
<dbReference type="InterPro" id="IPR004090">
    <property type="entry name" value="Chemotax_Me-accpt_rcpt"/>
</dbReference>
<evidence type="ECO:0000313" key="8">
    <source>
        <dbReference type="EMBL" id="NHZ39116.1"/>
    </source>
</evidence>
<dbReference type="CDD" id="cd11386">
    <property type="entry name" value="MCP_signal"/>
    <property type="match status" value="1"/>
</dbReference>
<gene>
    <name evidence="8" type="ORF">F1609_02885</name>
</gene>
<name>A0ABX0LWC6_9BURK</name>
<keyword evidence="3" id="KW-0807">Transducer</keyword>
<accession>A0ABX0LWC6</accession>
<feature type="compositionally biased region" description="Low complexity" evidence="4">
    <location>
        <begin position="518"/>
        <end position="547"/>
    </location>
</feature>
<sequence length="584" mass="60453">MKNAKYNIGTRLGFGFAVLLSMTLALAVIGITSLGTVEERLEGIVQGNMQRMESLRRMSESVHIVARVSRTMALLDDDAAKEHESVKIAKARERYDAALNAFSGNATSAADKAFVASMTALQAKVRPLNNQVISLVRENKQAEATTLLIARAAPATQDWQDALATQIEAQQKTVTDAAAAAGASYERARSLMLGLSALALAIGAVLAWRVTRSITVPINAAVRVAQTVAAGDLSSTIDGHEGDETGRLMLALKDMNDNLANIVGQVRGGTGSIATASAEIASGNLDLSSRTEQQASSLEETASSMEEMTSTTRQNAENARQANVLAASASAVAHKGGAVVAQVVDTMRDINAASRKIVDIISVIDGIAFQTNILALNAAVEAARAGEQGRGFAVVASEVRNLAQRSAAAAKEIKVLIGDSVEKVDFGAKLVGEAGNTMTEIVASVQRVTDIMSEISAASAEQEAGIDQINQAIGEMDTVTQQNAALVEEAAAAAEALQEQSAGLATLVGVFKLAGPAAPGPGASQSASPGASHSASHSAPPGASHGATARSARVVTLHPVRRAAPARPLRVANGRADDANWEQF</sequence>
<dbReference type="EMBL" id="VVIW01000001">
    <property type="protein sequence ID" value="NHZ39116.1"/>
    <property type="molecule type" value="Genomic_DNA"/>
</dbReference>
<dbReference type="Pfam" id="PF00672">
    <property type="entry name" value="HAMP"/>
    <property type="match status" value="1"/>
</dbReference>
<feature type="transmembrane region" description="Helical" evidence="5">
    <location>
        <begin position="12"/>
        <end position="34"/>
    </location>
</feature>
<dbReference type="PROSITE" id="PS50111">
    <property type="entry name" value="CHEMOTAXIS_TRANSDUC_2"/>
    <property type="match status" value="1"/>
</dbReference>
<organism evidence="8 9">
    <name type="scientific">Massilia aquatica</name>
    <dbReference type="NCBI Taxonomy" id="2609000"/>
    <lineage>
        <taxon>Bacteria</taxon>
        <taxon>Pseudomonadati</taxon>
        <taxon>Pseudomonadota</taxon>
        <taxon>Betaproteobacteria</taxon>
        <taxon>Burkholderiales</taxon>
        <taxon>Oxalobacteraceae</taxon>
        <taxon>Telluria group</taxon>
        <taxon>Massilia</taxon>
    </lineage>
</organism>
<dbReference type="Pfam" id="PF12729">
    <property type="entry name" value="4HB_MCP_1"/>
    <property type="match status" value="1"/>
</dbReference>
<comment type="similarity">
    <text evidence="2">Belongs to the methyl-accepting chemotaxis (MCP) protein family.</text>
</comment>
<dbReference type="InterPro" id="IPR004089">
    <property type="entry name" value="MCPsignal_dom"/>
</dbReference>
<dbReference type="PANTHER" id="PTHR43531:SF14">
    <property type="entry name" value="METHYL-ACCEPTING CHEMOTAXIS PROTEIN I-RELATED"/>
    <property type="match status" value="1"/>
</dbReference>
<evidence type="ECO:0000256" key="4">
    <source>
        <dbReference type="SAM" id="MobiDB-lite"/>
    </source>
</evidence>
<keyword evidence="5" id="KW-1133">Transmembrane helix</keyword>
<dbReference type="Pfam" id="PF00015">
    <property type="entry name" value="MCPsignal"/>
    <property type="match status" value="1"/>
</dbReference>
<dbReference type="InterPro" id="IPR047347">
    <property type="entry name" value="YvaQ-like_sensor"/>
</dbReference>
<keyword evidence="9" id="KW-1185">Reference proteome</keyword>
<dbReference type="SUPFAM" id="SSF58104">
    <property type="entry name" value="Methyl-accepting chemotaxis protein (MCP) signaling domain"/>
    <property type="match status" value="1"/>
</dbReference>
<evidence type="ECO:0000256" key="2">
    <source>
        <dbReference type="ARBA" id="ARBA00029447"/>
    </source>
</evidence>
<comment type="caution">
    <text evidence="8">The sequence shown here is derived from an EMBL/GenBank/DDBJ whole genome shotgun (WGS) entry which is preliminary data.</text>
</comment>
<keyword evidence="5" id="KW-0472">Membrane</keyword>
<evidence type="ECO:0000256" key="1">
    <source>
        <dbReference type="ARBA" id="ARBA00022481"/>
    </source>
</evidence>
<feature type="domain" description="Methyl-accepting transducer" evidence="6">
    <location>
        <begin position="269"/>
        <end position="498"/>
    </location>
</feature>
<evidence type="ECO:0000259" key="7">
    <source>
        <dbReference type="PROSITE" id="PS50885"/>
    </source>
</evidence>
<evidence type="ECO:0000256" key="3">
    <source>
        <dbReference type="PROSITE-ProRule" id="PRU00284"/>
    </source>
</evidence>
<dbReference type="PRINTS" id="PR00260">
    <property type="entry name" value="CHEMTRNSDUCR"/>
</dbReference>
<dbReference type="InterPro" id="IPR003660">
    <property type="entry name" value="HAMP_dom"/>
</dbReference>
<dbReference type="CDD" id="cd19411">
    <property type="entry name" value="MCP2201-like_sensor"/>
    <property type="match status" value="1"/>
</dbReference>
<keyword evidence="1" id="KW-0488">Methylation</keyword>
<dbReference type="InterPro" id="IPR051310">
    <property type="entry name" value="MCP_chemotaxis"/>
</dbReference>
<keyword evidence="5" id="KW-0812">Transmembrane</keyword>